<protein>
    <submittedName>
        <fullName evidence="2">Dihydrofolate reductase family protein</fullName>
    </submittedName>
</protein>
<accession>A0A7G6YCF4</accession>
<feature type="domain" description="Bacterial bifunctional deaminase-reductase C-terminal" evidence="1">
    <location>
        <begin position="3"/>
        <end position="173"/>
    </location>
</feature>
<dbReference type="GO" id="GO:0008703">
    <property type="term" value="F:5-amino-6-(5-phosphoribosylamino)uracil reductase activity"/>
    <property type="evidence" value="ECO:0007669"/>
    <property type="project" value="InterPro"/>
</dbReference>
<evidence type="ECO:0000259" key="1">
    <source>
        <dbReference type="Pfam" id="PF01872"/>
    </source>
</evidence>
<evidence type="ECO:0000313" key="3">
    <source>
        <dbReference type="Proteomes" id="UP000515511"/>
    </source>
</evidence>
<dbReference type="InterPro" id="IPR002734">
    <property type="entry name" value="RibDG_C"/>
</dbReference>
<organism evidence="2 3">
    <name type="scientific">Leifsonia shinshuensis</name>
    <dbReference type="NCBI Taxonomy" id="150026"/>
    <lineage>
        <taxon>Bacteria</taxon>
        <taxon>Bacillati</taxon>
        <taxon>Actinomycetota</taxon>
        <taxon>Actinomycetes</taxon>
        <taxon>Micrococcales</taxon>
        <taxon>Microbacteriaceae</taxon>
        <taxon>Leifsonia</taxon>
    </lineage>
</organism>
<gene>
    <name evidence="2" type="ORF">F1C12_14310</name>
</gene>
<dbReference type="RefSeq" id="WP_185275613.1">
    <property type="nucleotide sequence ID" value="NZ_CP043641.1"/>
</dbReference>
<dbReference type="InterPro" id="IPR050765">
    <property type="entry name" value="Riboflavin_Biosynth_HTPR"/>
</dbReference>
<evidence type="ECO:0000313" key="2">
    <source>
        <dbReference type="EMBL" id="QNE36169.1"/>
    </source>
</evidence>
<dbReference type="GO" id="GO:0009231">
    <property type="term" value="P:riboflavin biosynthetic process"/>
    <property type="evidence" value="ECO:0007669"/>
    <property type="project" value="InterPro"/>
</dbReference>
<dbReference type="Proteomes" id="UP000515511">
    <property type="component" value="Chromosome"/>
</dbReference>
<reference evidence="3" key="1">
    <citation type="submission" date="2019-09" db="EMBL/GenBank/DDBJ databases">
        <title>Antimicrobial potential of Antarctic Bacteria.</title>
        <authorList>
            <person name="Benaud N."/>
            <person name="Edwards R.J."/>
            <person name="Ferrari B.C."/>
        </authorList>
    </citation>
    <scope>NUCLEOTIDE SEQUENCE [LARGE SCALE GENOMIC DNA]</scope>
    <source>
        <strain evidence="3">INR9</strain>
    </source>
</reference>
<dbReference type="Gene3D" id="3.40.430.10">
    <property type="entry name" value="Dihydrofolate Reductase, subunit A"/>
    <property type="match status" value="1"/>
</dbReference>
<sequence length="187" mass="19948">MSLVFSALASLDGYTVDTSGSFDWAAPDEEVHAAVNDRERGIGTYLYGRRMFETMRVWQGMGGGDAADVIRDYADIWRAADKIVYSSSLTGVTTPRTTIEPVFDPAAVRALVEAAPGDVSVGGPTLAAEAFRAGLVDVVELYLAPVSVGGGLPALPPDLMLDLELLEERSFRSGTVMLRYRVSSPAA</sequence>
<proteinExistence type="predicted"/>
<dbReference type="AlphaFoldDB" id="A0A7G6YCF4"/>
<dbReference type="SUPFAM" id="SSF53597">
    <property type="entry name" value="Dihydrofolate reductase-like"/>
    <property type="match status" value="1"/>
</dbReference>
<name>A0A7G6YCF4_9MICO</name>
<dbReference type="KEGG" id="lse:F1C12_14310"/>
<dbReference type="PANTHER" id="PTHR38011">
    <property type="entry name" value="DIHYDROFOLATE REDUCTASE FAMILY PROTEIN (AFU_ORTHOLOGUE AFUA_8G06820)"/>
    <property type="match status" value="1"/>
</dbReference>
<dbReference type="Pfam" id="PF01872">
    <property type="entry name" value="RibD_C"/>
    <property type="match status" value="1"/>
</dbReference>
<dbReference type="PANTHER" id="PTHR38011:SF11">
    <property type="entry name" value="2,5-DIAMINO-6-RIBOSYLAMINO-4(3H)-PYRIMIDINONE 5'-PHOSPHATE REDUCTASE"/>
    <property type="match status" value="1"/>
</dbReference>
<dbReference type="EMBL" id="CP043641">
    <property type="protein sequence ID" value="QNE36169.1"/>
    <property type="molecule type" value="Genomic_DNA"/>
</dbReference>
<dbReference type="InterPro" id="IPR024072">
    <property type="entry name" value="DHFR-like_dom_sf"/>
</dbReference>